<accession>A0A2B8BPA8</accession>
<evidence type="ECO:0000313" key="2">
    <source>
        <dbReference type="Proteomes" id="UP000225379"/>
    </source>
</evidence>
<proteinExistence type="predicted"/>
<evidence type="ECO:0000313" key="1">
    <source>
        <dbReference type="EMBL" id="PGH59067.1"/>
    </source>
</evidence>
<dbReference type="Proteomes" id="UP000225379">
    <property type="component" value="Unassembled WGS sequence"/>
</dbReference>
<dbReference type="RefSeq" id="WP_098735059.1">
    <property type="nucleotide sequence ID" value="NZ_PDKW01000037.1"/>
</dbReference>
<reference evidence="2" key="1">
    <citation type="submission" date="2017-10" db="EMBL/GenBank/DDBJ databases">
        <authorList>
            <person name="Kravchenko I.K."/>
            <person name="Grouzdev D.S."/>
        </authorList>
    </citation>
    <scope>NUCLEOTIDE SEQUENCE [LARGE SCALE GENOMIC DNA]</scope>
    <source>
        <strain evidence="2">B2</strain>
    </source>
</reference>
<sequence length="64" mass="7165">MNSDQFARWLKRQGVEVTAKKAGDGHRALYNPATEMISQLPVHGGSKQLRTSVMEKIKKELGLK</sequence>
<comment type="caution">
    <text evidence="1">The sequence shown here is derived from an EMBL/GenBank/DDBJ whole genome shotgun (WGS) entry which is preliminary data.</text>
</comment>
<gene>
    <name evidence="1" type="ORF">CRT60_03555</name>
</gene>
<dbReference type="OrthoDB" id="5522355at2"/>
<protein>
    <submittedName>
        <fullName evidence="1">Addiction module toxin, HicA family</fullName>
    </submittedName>
</protein>
<dbReference type="EMBL" id="PDKW01000037">
    <property type="protein sequence ID" value="PGH59067.1"/>
    <property type="molecule type" value="Genomic_DNA"/>
</dbReference>
<dbReference type="AlphaFoldDB" id="A0A2B8BPA8"/>
<keyword evidence="2" id="KW-1185">Reference proteome</keyword>
<organism evidence="1 2">
    <name type="scientific">Azospirillum palustre</name>
    <dbReference type="NCBI Taxonomy" id="2044885"/>
    <lineage>
        <taxon>Bacteria</taxon>
        <taxon>Pseudomonadati</taxon>
        <taxon>Pseudomonadota</taxon>
        <taxon>Alphaproteobacteria</taxon>
        <taxon>Rhodospirillales</taxon>
        <taxon>Azospirillaceae</taxon>
        <taxon>Azospirillum</taxon>
    </lineage>
</organism>
<name>A0A2B8BPA8_9PROT</name>